<dbReference type="Pfam" id="PF01475">
    <property type="entry name" value="FUR"/>
    <property type="match status" value="1"/>
</dbReference>
<proteinExistence type="predicted"/>
<dbReference type="RefSeq" id="WP_381260177.1">
    <property type="nucleotide sequence ID" value="NZ_JBHTBI010000040.1"/>
</dbReference>
<comment type="caution">
    <text evidence="1">The sequence shown here is derived from an EMBL/GenBank/DDBJ whole genome shotgun (WGS) entry which is preliminary data.</text>
</comment>
<evidence type="ECO:0000313" key="2">
    <source>
        <dbReference type="Proteomes" id="UP001596957"/>
    </source>
</evidence>
<name>A0ABW2VRZ4_9ACTN</name>
<dbReference type="EMBL" id="JBHTEC010000001">
    <property type="protein sequence ID" value="MFD0287263.1"/>
    <property type="molecule type" value="Genomic_DNA"/>
</dbReference>
<gene>
    <name evidence="1" type="ORF">ACFQZP_37415</name>
</gene>
<dbReference type="InterPro" id="IPR036390">
    <property type="entry name" value="WH_DNA-bd_sf"/>
</dbReference>
<evidence type="ECO:0000313" key="1">
    <source>
        <dbReference type="EMBL" id="MFD0287263.1"/>
    </source>
</evidence>
<dbReference type="InterPro" id="IPR002481">
    <property type="entry name" value="FUR"/>
</dbReference>
<accession>A0ABW2VRZ4</accession>
<protein>
    <submittedName>
        <fullName evidence="1">Transcriptional repressor</fullName>
    </submittedName>
</protein>
<dbReference type="Proteomes" id="UP001596957">
    <property type="component" value="Unassembled WGS sequence"/>
</dbReference>
<dbReference type="SUPFAM" id="SSF46785">
    <property type="entry name" value="Winged helix' DNA-binding domain"/>
    <property type="match status" value="1"/>
</dbReference>
<organism evidence="1 2">
    <name type="scientific">Streptomyces lutosisoli</name>
    <dbReference type="NCBI Taxonomy" id="2665721"/>
    <lineage>
        <taxon>Bacteria</taxon>
        <taxon>Bacillati</taxon>
        <taxon>Actinomycetota</taxon>
        <taxon>Actinomycetes</taxon>
        <taxon>Kitasatosporales</taxon>
        <taxon>Streptomycetaceae</taxon>
        <taxon>Streptomyces</taxon>
    </lineage>
</organism>
<reference evidence="2" key="1">
    <citation type="journal article" date="2019" name="Int. J. Syst. Evol. Microbiol.">
        <title>The Global Catalogue of Microorganisms (GCM) 10K type strain sequencing project: providing services to taxonomists for standard genome sequencing and annotation.</title>
        <authorList>
            <consortium name="The Broad Institute Genomics Platform"/>
            <consortium name="The Broad Institute Genome Sequencing Center for Infectious Disease"/>
            <person name="Wu L."/>
            <person name="Ma J."/>
        </authorList>
    </citation>
    <scope>NUCLEOTIDE SEQUENCE [LARGE SCALE GENOMIC DNA]</scope>
    <source>
        <strain evidence="2">CGMCC 4.7198</strain>
    </source>
</reference>
<sequence>MTGPPPSSCGGAGLRVTAAHVALPGTVRDLHALTAAGTVRRVEQAGSPARFEGRAEDNRHHVVYRSYGVVADVDRAAGEAPCPTASEDHGFSTDEAEVIHGGLAPRPFHRPQFLSTVIRLVRKDSHV</sequence>
<keyword evidence="2" id="KW-1185">Reference proteome</keyword>